<dbReference type="InterPro" id="IPR018969">
    <property type="entry name" value="Xul5P/Fru6P_PKetolase_C"/>
</dbReference>
<dbReference type="GO" id="GO:0016832">
    <property type="term" value="F:aldehyde-lyase activity"/>
    <property type="evidence" value="ECO:0007669"/>
    <property type="project" value="InterPro"/>
</dbReference>
<dbReference type="STRING" id="341454.A0A4S2N840"/>
<evidence type="ECO:0000256" key="2">
    <source>
        <dbReference type="ARBA" id="ARBA00005623"/>
    </source>
</evidence>
<feature type="domain" description="Xylulose 5-phosphate/Fructose 6-phosphate phosphoketolase C-terminal" evidence="5">
    <location>
        <begin position="602"/>
        <end position="801"/>
    </location>
</feature>
<comment type="cofactor">
    <cofactor evidence="1">
        <name>thiamine diphosphate</name>
        <dbReference type="ChEBI" id="CHEBI:58937"/>
    </cofactor>
</comment>
<sequence length="822" mass="90899">MPGEIIDHPDPSPGTSHLPDSILDLAVKLDTKGFLSKADRNAALQFRRAANYIGAAMIFLSDNVLLEQPLRHEHVKPRLLGHWGTCPGLTLVYTHLNLLIKRTDATIIFVVGPGHGAPGILSPLWLEGSLQRFYPDRYTMDKKGLQNLITGFSTPTGFPSHINAEVPGSIHEGGELGYALAVAYGAVMDKPDLLVTVVVGDGESETGPTATAWHAAKYIDPAESGAVIPIVHINGFKISERTIYGCMDNKELVSLFSGYGYQVRFVEDLDNIDDDMAASLSWAHDEIRKIQKAARDGKPIFKPRWPVLILRTPKGWTGPKKYQGEIIEGSFNSHQVPIPDAKTTEDGLTALEDWLKSYNPETLFTDSGAPNNDILSVIPYRNDRKMGQIEETYSGNNPTEAPEWLDLGVPAGTEQSAMKSVGEYLDRMITTNEKGFRIFSPDELESNKLSAALKHTGRNFQWDEFSRAKGGRIIEILSEHTCQGLMQGYTLTGRTALFPSYESFLGIVHTMMVQYSKFVKLAQHLTPWRKPNSSITYLETSTWARQEHNGFSHQNPSFIGAVLNLKAEMARVYLPPDANCALSTIAHCLKSKGYTNLMVGSKQPTPVYLSPEEAKEHTKNGAGVFKFCSNDDDGKQDVVLVGIGTETTLEVVSAAALLRKLTPKLKVRVVNVTDLMILGPPGSHPHALEPEEFDELFTRDKPVIVNYHGYANEIAGLLFGRGGVDKRWEIDGYKEEGSTTTPFMMMLVNKVSRFDIVEKVAKALGDGEDANKLRVEVEKRKKEIVDYVNKEGKDPEGIYDLPTFEGSDWGKKEGNPEKVKGK</sequence>
<keyword evidence="4" id="KW-0456">Lyase</keyword>
<evidence type="ECO:0000256" key="4">
    <source>
        <dbReference type="ARBA" id="ARBA00023239"/>
    </source>
</evidence>
<accession>A0A4S2N840</accession>
<dbReference type="InterPro" id="IPR019790">
    <property type="entry name" value="Xul5P/Fru6P_PKetolase_CS"/>
</dbReference>
<protein>
    <submittedName>
        <fullName evidence="7">D-xylulose 5-phosphate/D-fructose 6-phosphate phosphoketolase</fullName>
    </submittedName>
</protein>
<dbReference type="InterPro" id="IPR009014">
    <property type="entry name" value="Transketo_C/PFOR_II"/>
</dbReference>
<feature type="domain" description="Xylulose 5-phosphate/Fructose 6-phosphate phosphoketolase N-terminal" evidence="6">
    <location>
        <begin position="45"/>
        <end position="395"/>
    </location>
</feature>
<name>A0A4S2N840_9PEZI</name>
<dbReference type="PIRSF" id="PIRSF017245">
    <property type="entry name" value="Phosphoketolase"/>
    <property type="match status" value="1"/>
</dbReference>
<dbReference type="GO" id="GO:0005975">
    <property type="term" value="P:carbohydrate metabolic process"/>
    <property type="evidence" value="ECO:0007669"/>
    <property type="project" value="InterPro"/>
</dbReference>
<evidence type="ECO:0000256" key="1">
    <source>
        <dbReference type="ARBA" id="ARBA00001964"/>
    </source>
</evidence>
<dbReference type="OrthoDB" id="2532903at2759"/>
<dbReference type="PANTHER" id="PTHR31273:SF1">
    <property type="entry name" value="PHOSPHOKETOLASE-RELATED"/>
    <property type="match status" value="1"/>
</dbReference>
<evidence type="ECO:0000256" key="3">
    <source>
        <dbReference type="ARBA" id="ARBA00023052"/>
    </source>
</evidence>
<dbReference type="Proteomes" id="UP000298138">
    <property type="component" value="Unassembled WGS sequence"/>
</dbReference>
<reference evidence="7 8" key="1">
    <citation type="submission" date="2019-04" db="EMBL/GenBank/DDBJ databases">
        <title>Comparative genomics and transcriptomics to analyze fruiting body development in filamentous ascomycetes.</title>
        <authorList>
            <consortium name="DOE Joint Genome Institute"/>
            <person name="Lutkenhaus R."/>
            <person name="Traeger S."/>
            <person name="Breuer J."/>
            <person name="Kuo A."/>
            <person name="Lipzen A."/>
            <person name="Pangilinan J."/>
            <person name="Dilworth D."/>
            <person name="Sandor L."/>
            <person name="Poggeler S."/>
            <person name="Barry K."/>
            <person name="Grigoriev I.V."/>
            <person name="Nowrousian M."/>
        </authorList>
    </citation>
    <scope>NUCLEOTIDE SEQUENCE [LARGE SCALE GENOMIC DNA]</scope>
    <source>
        <strain evidence="7 8">CBS 389.68</strain>
    </source>
</reference>
<dbReference type="PANTHER" id="PTHR31273">
    <property type="entry name" value="PHOSPHOKETOLASE-RELATED"/>
    <property type="match status" value="1"/>
</dbReference>
<dbReference type="Pfam" id="PF09364">
    <property type="entry name" value="XFP_N"/>
    <property type="match status" value="1"/>
</dbReference>
<evidence type="ECO:0000259" key="6">
    <source>
        <dbReference type="Pfam" id="PF09364"/>
    </source>
</evidence>
<dbReference type="InterPro" id="IPR018970">
    <property type="entry name" value="Xul5P/Fru6P_PKetolase_N"/>
</dbReference>
<dbReference type="Gene3D" id="3.40.50.920">
    <property type="match status" value="1"/>
</dbReference>
<dbReference type="Pfam" id="PF03894">
    <property type="entry name" value="XFP"/>
    <property type="match status" value="1"/>
</dbReference>
<dbReference type="Pfam" id="PF09363">
    <property type="entry name" value="XFP_C"/>
    <property type="match status" value="1"/>
</dbReference>
<dbReference type="PROSITE" id="PS60002">
    <property type="entry name" value="PHOSPHOKETOLASE_1"/>
    <property type="match status" value="1"/>
</dbReference>
<dbReference type="Gene3D" id="3.40.50.970">
    <property type="match status" value="2"/>
</dbReference>
<keyword evidence="3" id="KW-0786">Thiamine pyrophosphate</keyword>
<dbReference type="EMBL" id="ML220112">
    <property type="protein sequence ID" value="TGZ85487.1"/>
    <property type="molecule type" value="Genomic_DNA"/>
</dbReference>
<dbReference type="SUPFAM" id="SSF52518">
    <property type="entry name" value="Thiamin diphosphate-binding fold (THDP-binding)"/>
    <property type="match status" value="2"/>
</dbReference>
<comment type="similarity">
    <text evidence="2">Belongs to the XFP family.</text>
</comment>
<keyword evidence="8" id="KW-1185">Reference proteome</keyword>
<dbReference type="InterPro" id="IPR029061">
    <property type="entry name" value="THDP-binding"/>
</dbReference>
<dbReference type="PROSITE" id="PS60003">
    <property type="entry name" value="PHOSPHOKETOLASE_2"/>
    <property type="match status" value="1"/>
</dbReference>
<evidence type="ECO:0000313" key="7">
    <source>
        <dbReference type="EMBL" id="TGZ85487.1"/>
    </source>
</evidence>
<dbReference type="InterPro" id="IPR005593">
    <property type="entry name" value="Xul5P/Fru6P_PKetolase"/>
</dbReference>
<dbReference type="InParanoid" id="A0A4S2N840"/>
<organism evidence="7 8">
    <name type="scientific">Ascodesmis nigricans</name>
    <dbReference type="NCBI Taxonomy" id="341454"/>
    <lineage>
        <taxon>Eukaryota</taxon>
        <taxon>Fungi</taxon>
        <taxon>Dikarya</taxon>
        <taxon>Ascomycota</taxon>
        <taxon>Pezizomycotina</taxon>
        <taxon>Pezizomycetes</taxon>
        <taxon>Pezizales</taxon>
        <taxon>Ascodesmidaceae</taxon>
        <taxon>Ascodesmis</taxon>
    </lineage>
</organism>
<proteinExistence type="inferred from homology"/>
<evidence type="ECO:0000259" key="5">
    <source>
        <dbReference type="Pfam" id="PF09363"/>
    </source>
</evidence>
<gene>
    <name evidence="7" type="ORF">EX30DRAFT_357258</name>
</gene>
<dbReference type="InterPro" id="IPR019789">
    <property type="entry name" value="Xul5P/Fru6P_PKetolase_ThDP_BS"/>
</dbReference>
<dbReference type="AlphaFoldDB" id="A0A4S2N840"/>
<evidence type="ECO:0000313" key="8">
    <source>
        <dbReference type="Proteomes" id="UP000298138"/>
    </source>
</evidence>